<dbReference type="Pfam" id="PF00155">
    <property type="entry name" value="Aminotran_1_2"/>
    <property type="match status" value="1"/>
</dbReference>
<protein>
    <submittedName>
        <fullName evidence="7">Aspartate aminotransferase</fullName>
    </submittedName>
</protein>
<accession>A0A401ZV84</accession>
<dbReference type="SUPFAM" id="SSF53383">
    <property type="entry name" value="PLP-dependent transferases"/>
    <property type="match status" value="1"/>
</dbReference>
<dbReference type="GO" id="GO:0030170">
    <property type="term" value="F:pyridoxal phosphate binding"/>
    <property type="evidence" value="ECO:0007669"/>
    <property type="project" value="InterPro"/>
</dbReference>
<proteinExistence type="inferred from homology"/>
<dbReference type="PANTHER" id="PTHR46383">
    <property type="entry name" value="ASPARTATE AMINOTRANSFERASE"/>
    <property type="match status" value="1"/>
</dbReference>
<evidence type="ECO:0000256" key="2">
    <source>
        <dbReference type="ARBA" id="ARBA00007441"/>
    </source>
</evidence>
<evidence type="ECO:0000256" key="1">
    <source>
        <dbReference type="ARBA" id="ARBA00001933"/>
    </source>
</evidence>
<evidence type="ECO:0000256" key="3">
    <source>
        <dbReference type="ARBA" id="ARBA00022576"/>
    </source>
</evidence>
<feature type="domain" description="Aminotransferase class I/classII large" evidence="6">
    <location>
        <begin position="43"/>
        <end position="393"/>
    </location>
</feature>
<reference evidence="8" key="1">
    <citation type="submission" date="2018-12" db="EMBL/GenBank/DDBJ databases">
        <title>Tengunoibacter tsumagoiensis gen. nov., sp. nov., Dictyobacter kobayashii sp. nov., D. alpinus sp. nov., and D. joshuensis sp. nov. and description of Dictyobacteraceae fam. nov. within the order Ktedonobacterales isolated from Tengu-no-mugimeshi.</title>
        <authorList>
            <person name="Wang C.M."/>
            <person name="Zheng Y."/>
            <person name="Sakai Y."/>
            <person name="Toyoda A."/>
            <person name="Minakuchi Y."/>
            <person name="Abe K."/>
            <person name="Yokota A."/>
            <person name="Yabe S."/>
        </authorList>
    </citation>
    <scope>NUCLEOTIDE SEQUENCE [LARGE SCALE GENOMIC DNA]</scope>
    <source>
        <strain evidence="8">Uno3</strain>
    </source>
</reference>
<dbReference type="EMBL" id="BIFR01000001">
    <property type="protein sequence ID" value="GCE10634.1"/>
    <property type="molecule type" value="Genomic_DNA"/>
</dbReference>
<dbReference type="InterPro" id="IPR004839">
    <property type="entry name" value="Aminotransferase_I/II_large"/>
</dbReference>
<keyword evidence="3 7" id="KW-0032">Aminotransferase</keyword>
<dbReference type="Proteomes" id="UP000287352">
    <property type="component" value="Unassembled WGS sequence"/>
</dbReference>
<comment type="similarity">
    <text evidence="2">Belongs to the class-I pyridoxal-phosphate-dependent aminotransferase family.</text>
</comment>
<dbReference type="OrthoDB" id="9813612at2"/>
<comment type="caution">
    <text evidence="7">The sequence shown here is derived from an EMBL/GenBank/DDBJ whole genome shotgun (WGS) entry which is preliminary data.</text>
</comment>
<sequence length="400" mass="44461">MKFGKAQIHDLPIRDITTLGAYADQLQLEYQTRNEPFPPAARLHIGEPDFRTPEHIRQAAIESLATEMQTYGAAAGRPWLRELLAEKIARVNGYRIQPTHTAIGMGGTGVIQATLLATVGPGDEVLLPDPCWPHYTLQLAACGATGVPYPLDPQNEWLPDLERMEQLITPRTRLLIINSPGNPTGTVFPQSMIQQLLEFASRHDLYLLSDECYDQMIFEGQHLSPASLLSTAEFEEGRVISAYTFSKTYAMTGWRLGYVAASTQMIKTITDVLNAGLTNVSTAIQRAGAAALTGPQECVAMMREAYRRRRDLAVSLLRDFDRYVYTPHGAFYVLIDIRQRNGEPRDGREFALELVRQCNITVTPGYSFGAAANDYVRVSLAADDKAVERGVREICRLANL</sequence>
<name>A0A401ZV84_9CHLR</name>
<evidence type="ECO:0000256" key="5">
    <source>
        <dbReference type="ARBA" id="ARBA00022898"/>
    </source>
</evidence>
<dbReference type="InterPro" id="IPR050596">
    <property type="entry name" value="AspAT/PAT-like"/>
</dbReference>
<dbReference type="CDD" id="cd00609">
    <property type="entry name" value="AAT_like"/>
    <property type="match status" value="1"/>
</dbReference>
<keyword evidence="4 7" id="KW-0808">Transferase</keyword>
<dbReference type="PANTHER" id="PTHR46383:SF1">
    <property type="entry name" value="ASPARTATE AMINOTRANSFERASE"/>
    <property type="match status" value="1"/>
</dbReference>
<dbReference type="Gene3D" id="3.90.1150.10">
    <property type="entry name" value="Aspartate Aminotransferase, domain 1"/>
    <property type="match status" value="1"/>
</dbReference>
<dbReference type="InterPro" id="IPR015421">
    <property type="entry name" value="PyrdxlP-dep_Trfase_major"/>
</dbReference>
<gene>
    <name evidence="7" type="primary">aspC_1</name>
    <name evidence="7" type="ORF">KTT_04930</name>
</gene>
<keyword evidence="5" id="KW-0663">Pyridoxal phosphate</keyword>
<keyword evidence="8" id="KW-1185">Reference proteome</keyword>
<dbReference type="RefSeq" id="WP_126578224.1">
    <property type="nucleotide sequence ID" value="NZ_BIFR01000001.1"/>
</dbReference>
<dbReference type="InterPro" id="IPR015422">
    <property type="entry name" value="PyrdxlP-dep_Trfase_small"/>
</dbReference>
<evidence type="ECO:0000313" key="8">
    <source>
        <dbReference type="Proteomes" id="UP000287352"/>
    </source>
</evidence>
<organism evidence="7 8">
    <name type="scientific">Tengunoibacter tsumagoiensis</name>
    <dbReference type="NCBI Taxonomy" id="2014871"/>
    <lineage>
        <taxon>Bacteria</taxon>
        <taxon>Bacillati</taxon>
        <taxon>Chloroflexota</taxon>
        <taxon>Ktedonobacteria</taxon>
        <taxon>Ktedonobacterales</taxon>
        <taxon>Dictyobacteraceae</taxon>
        <taxon>Tengunoibacter</taxon>
    </lineage>
</organism>
<dbReference type="AlphaFoldDB" id="A0A401ZV84"/>
<dbReference type="InterPro" id="IPR015424">
    <property type="entry name" value="PyrdxlP-dep_Trfase"/>
</dbReference>
<dbReference type="GO" id="GO:0008483">
    <property type="term" value="F:transaminase activity"/>
    <property type="evidence" value="ECO:0007669"/>
    <property type="project" value="UniProtKB-KW"/>
</dbReference>
<evidence type="ECO:0000259" key="6">
    <source>
        <dbReference type="Pfam" id="PF00155"/>
    </source>
</evidence>
<dbReference type="GO" id="GO:0006520">
    <property type="term" value="P:amino acid metabolic process"/>
    <property type="evidence" value="ECO:0007669"/>
    <property type="project" value="InterPro"/>
</dbReference>
<evidence type="ECO:0000256" key="4">
    <source>
        <dbReference type="ARBA" id="ARBA00022679"/>
    </source>
</evidence>
<evidence type="ECO:0000313" key="7">
    <source>
        <dbReference type="EMBL" id="GCE10634.1"/>
    </source>
</evidence>
<dbReference type="Gene3D" id="3.40.640.10">
    <property type="entry name" value="Type I PLP-dependent aspartate aminotransferase-like (Major domain)"/>
    <property type="match status" value="1"/>
</dbReference>
<comment type="cofactor">
    <cofactor evidence="1">
        <name>pyridoxal 5'-phosphate</name>
        <dbReference type="ChEBI" id="CHEBI:597326"/>
    </cofactor>
</comment>